<name>A0A8T0EGM0_ARGBR</name>
<feature type="compositionally biased region" description="Low complexity" evidence="1">
    <location>
        <begin position="838"/>
        <end position="852"/>
    </location>
</feature>
<sequence length="954" mass="109794">MEDATIRRISKKVFPHIWVRHKLMSSTPSYDIFPFSEITYFSQEIGNAVIVYLHMYRPTLSKYLEKHISSMTRSKMQFWTHVGFLCLQARLANDNVFDYFLTTCSITAEVALHCYVNGYEDVFPLASVFFCAFFENELHEGFHKAGGWLGFHHYIKGTLCPDLYNLIDGYIKELSSPSARLPILITTQNEHLAAERREKFVSLQSFKIGEIERDDPTKFLVTGIFHWDFMENQRISELKPGILRRMENIRHKKNKPNISIKEERSDESSEVDEAIDDDSKTSNSDKLLCLNDEAQPTELIATMFEARSNDNDVQTFDDIKSDEIKTESKNELFSNNETSLKTKFSSSSSLRDLCNFYESLSTSSERTTDDSKQFRSNDRKQNGPKSSTFKDITKREENLNLERYPRFITPSNENNKSFSMSKNVAPEKGIKSIKSFCTNDALSEFTESFQALGFRCLCIGDSTNLNEKSSAFSDYEEILEKCRYFQNKYSSVKFVILIPNNYFPNKRFHAPEIEKSSEICFEKQCSEKKLSTITNGDFTSCIISPPRHRSEIKKSKFIVTKVDENQLKLANKLSLIQNCATENIPKSRFVVTKVDENDFHPRIETSEISRFSVTKVNESHLIVRNEKSLMEKSCTTEPTTVSRFRVTKVNENESKDEINITRENCTTKTSRFTVTKVNENQSEDGTCILQKNWTNETIKISRFTVKKVNESQSMDGKSILRQNWINETNKISRSTDKMADDKQLISRTGKSLLRKSYPSHTSKTPQLANIRFDESPAIFSERNNSISSEISDDTENETVQFQANGSVRYRKRVSFAEHTSINYYHPYSSDDSPNSRTSLGSQNSLDDSLSSRNSEHNASQESVSGTPSLRNSTINERRRFFQRHSSEENQSSSGNAEKSTSFGFGFLDKIFKRSNSRSSKVNEKERKERDRQKIDELRMSLEAEGVKNPVVFKV</sequence>
<feature type="compositionally biased region" description="Polar residues" evidence="1">
    <location>
        <begin position="856"/>
        <end position="873"/>
    </location>
</feature>
<protein>
    <submittedName>
        <fullName evidence="2">Uncharacterized protein</fullName>
    </submittedName>
</protein>
<dbReference type="EMBL" id="JABXBU010002228">
    <property type="protein sequence ID" value="KAF8771753.1"/>
    <property type="molecule type" value="Genomic_DNA"/>
</dbReference>
<organism evidence="2 3">
    <name type="scientific">Argiope bruennichi</name>
    <name type="common">Wasp spider</name>
    <name type="synonym">Aranea bruennichi</name>
    <dbReference type="NCBI Taxonomy" id="94029"/>
    <lineage>
        <taxon>Eukaryota</taxon>
        <taxon>Metazoa</taxon>
        <taxon>Ecdysozoa</taxon>
        <taxon>Arthropoda</taxon>
        <taxon>Chelicerata</taxon>
        <taxon>Arachnida</taxon>
        <taxon>Araneae</taxon>
        <taxon>Araneomorphae</taxon>
        <taxon>Entelegynae</taxon>
        <taxon>Araneoidea</taxon>
        <taxon>Araneidae</taxon>
        <taxon>Argiope</taxon>
    </lineage>
</organism>
<gene>
    <name evidence="2" type="ORF">HNY73_019128</name>
</gene>
<feature type="region of interest" description="Disordered" evidence="1">
    <location>
        <begin position="824"/>
        <end position="873"/>
    </location>
</feature>
<proteinExistence type="predicted"/>
<accession>A0A8T0EGM0</accession>
<evidence type="ECO:0000256" key="1">
    <source>
        <dbReference type="SAM" id="MobiDB-lite"/>
    </source>
</evidence>
<reference evidence="2" key="2">
    <citation type="submission" date="2020-06" db="EMBL/GenBank/DDBJ databases">
        <authorList>
            <person name="Sheffer M."/>
        </authorList>
    </citation>
    <scope>NUCLEOTIDE SEQUENCE</scope>
</reference>
<keyword evidence="3" id="KW-1185">Reference proteome</keyword>
<evidence type="ECO:0000313" key="3">
    <source>
        <dbReference type="Proteomes" id="UP000807504"/>
    </source>
</evidence>
<dbReference type="AlphaFoldDB" id="A0A8T0EGM0"/>
<feature type="region of interest" description="Disordered" evidence="1">
    <location>
        <begin position="254"/>
        <end position="287"/>
    </location>
</feature>
<dbReference type="Proteomes" id="UP000807504">
    <property type="component" value="Unassembled WGS sequence"/>
</dbReference>
<reference evidence="2" key="1">
    <citation type="journal article" date="2020" name="bioRxiv">
        <title>Chromosome-level reference genome of the European wasp spider Argiope bruennichi: a resource for studies on range expansion and evolutionary adaptation.</title>
        <authorList>
            <person name="Sheffer M.M."/>
            <person name="Hoppe A."/>
            <person name="Krehenwinkel H."/>
            <person name="Uhl G."/>
            <person name="Kuss A.W."/>
            <person name="Jensen L."/>
            <person name="Jensen C."/>
            <person name="Gillespie R.G."/>
            <person name="Hoff K.J."/>
            <person name="Prost S."/>
        </authorList>
    </citation>
    <scope>NUCLEOTIDE SEQUENCE</scope>
</reference>
<feature type="compositionally biased region" description="Basic and acidic residues" evidence="1">
    <location>
        <begin position="366"/>
        <end position="381"/>
    </location>
</feature>
<evidence type="ECO:0000313" key="2">
    <source>
        <dbReference type="EMBL" id="KAF8771753.1"/>
    </source>
</evidence>
<comment type="caution">
    <text evidence="2">The sequence shown here is derived from an EMBL/GenBank/DDBJ whole genome shotgun (WGS) entry which is preliminary data.</text>
</comment>
<feature type="region of interest" description="Disordered" evidence="1">
    <location>
        <begin position="365"/>
        <end position="394"/>
    </location>
</feature>